<sequence length="242" mass="26929">MWAVVYLHHLEDDVHRLTSRFSDYYAGHELRVERVDDRGYGDDGELRLGLTTGNEHPSVRVCLPPQVARQLTSLTGKWETIYEPGLFDRETAPEIAADVLDVERARLERTIDDQLDGMGGRQPWNPERAVANDSGVEHVADGRDVLRLRDDHADTYVAPAGDGDFGPWVRAKVPLRAADDPGRDDVDVDLVELENVAFHLCRRAATVDVLSWEGTPDGVVQAVFEERDASVESFEGIVGDAD</sequence>
<dbReference type="AlphaFoldDB" id="M0CTF5"/>
<reference evidence="1 2" key="1">
    <citation type="journal article" date="2014" name="PLoS Genet.">
        <title>Phylogenetically driven sequencing of extremely halophilic archaea reveals strategies for static and dynamic osmo-response.</title>
        <authorList>
            <person name="Becker E.A."/>
            <person name="Seitzer P.M."/>
            <person name="Tritt A."/>
            <person name="Larsen D."/>
            <person name="Krusor M."/>
            <person name="Yao A.I."/>
            <person name="Wu D."/>
            <person name="Madern D."/>
            <person name="Eisen J.A."/>
            <person name="Darling A.E."/>
            <person name="Facciotti M.T."/>
        </authorList>
    </citation>
    <scope>NUCLEOTIDE SEQUENCE [LARGE SCALE GENOMIC DNA]</scope>
    <source>
        <strain evidence="1 2">2-9-1</strain>
    </source>
</reference>
<keyword evidence="2" id="KW-1185">Reference proteome</keyword>
<organism evidence="1 2">
    <name type="scientific">Halosimplex carlsbadense 2-9-1</name>
    <dbReference type="NCBI Taxonomy" id="797114"/>
    <lineage>
        <taxon>Archaea</taxon>
        <taxon>Methanobacteriati</taxon>
        <taxon>Methanobacteriota</taxon>
        <taxon>Stenosarchaea group</taxon>
        <taxon>Halobacteria</taxon>
        <taxon>Halobacteriales</taxon>
        <taxon>Haloarculaceae</taxon>
        <taxon>Halosimplex</taxon>
    </lineage>
</organism>
<accession>M0CTF5</accession>
<proteinExistence type="predicted"/>
<dbReference type="Proteomes" id="UP000011626">
    <property type="component" value="Unassembled WGS sequence"/>
</dbReference>
<protein>
    <submittedName>
        <fullName evidence="1">Uncharacterized protein</fullName>
    </submittedName>
</protein>
<name>M0CTF5_9EURY</name>
<evidence type="ECO:0000313" key="2">
    <source>
        <dbReference type="Proteomes" id="UP000011626"/>
    </source>
</evidence>
<comment type="caution">
    <text evidence="1">The sequence shown here is derived from an EMBL/GenBank/DDBJ whole genome shotgun (WGS) entry which is preliminary data.</text>
</comment>
<gene>
    <name evidence="1" type="ORF">C475_08792</name>
</gene>
<dbReference type="EMBL" id="AOIU01000020">
    <property type="protein sequence ID" value="ELZ26510.1"/>
    <property type="molecule type" value="Genomic_DNA"/>
</dbReference>
<evidence type="ECO:0000313" key="1">
    <source>
        <dbReference type="EMBL" id="ELZ26510.1"/>
    </source>
</evidence>
<dbReference type="STRING" id="797114.C475_08792"/>